<organism evidence="2 3">
    <name type="scientific">Streptomyces narbonensis</name>
    <dbReference type="NCBI Taxonomy" id="67333"/>
    <lineage>
        <taxon>Bacteria</taxon>
        <taxon>Bacillati</taxon>
        <taxon>Actinomycetota</taxon>
        <taxon>Actinomycetes</taxon>
        <taxon>Kitasatosporales</taxon>
        <taxon>Streptomycetaceae</taxon>
        <taxon>Streptomyces</taxon>
    </lineage>
</organism>
<evidence type="ECO:0000256" key="1">
    <source>
        <dbReference type="SAM" id="MobiDB-lite"/>
    </source>
</evidence>
<dbReference type="EMBL" id="JBEZAE010000001">
    <property type="protein sequence ID" value="MEU7069262.1"/>
    <property type="molecule type" value="Genomic_DNA"/>
</dbReference>
<proteinExistence type="predicted"/>
<reference evidence="2 3" key="1">
    <citation type="submission" date="2024-06" db="EMBL/GenBank/DDBJ databases">
        <title>The Natural Products Discovery Center: Release of the First 8490 Sequenced Strains for Exploring Actinobacteria Biosynthetic Diversity.</title>
        <authorList>
            <person name="Kalkreuter E."/>
            <person name="Kautsar S.A."/>
            <person name="Yang D."/>
            <person name="Bader C.D."/>
            <person name="Teijaro C.N."/>
            <person name="Fluegel L."/>
            <person name="Davis C.M."/>
            <person name="Simpson J.R."/>
            <person name="Lauterbach L."/>
            <person name="Steele A.D."/>
            <person name="Gui C."/>
            <person name="Meng S."/>
            <person name="Li G."/>
            <person name="Viehrig K."/>
            <person name="Ye F."/>
            <person name="Su P."/>
            <person name="Kiefer A.F."/>
            <person name="Nichols A."/>
            <person name="Cepeda A.J."/>
            <person name="Yan W."/>
            <person name="Fan B."/>
            <person name="Jiang Y."/>
            <person name="Adhikari A."/>
            <person name="Zheng C.-J."/>
            <person name="Schuster L."/>
            <person name="Cowan T.M."/>
            <person name="Smanski M.J."/>
            <person name="Chevrette M.G."/>
            <person name="De Carvalho L.P.S."/>
            <person name="Shen B."/>
        </authorList>
    </citation>
    <scope>NUCLEOTIDE SEQUENCE [LARGE SCALE GENOMIC DNA]</scope>
    <source>
        <strain evidence="2 3">NPDC045974</strain>
    </source>
</reference>
<keyword evidence="3" id="KW-1185">Reference proteome</keyword>
<accession>A0ABV3C3A8</accession>
<dbReference type="Proteomes" id="UP001551329">
    <property type="component" value="Unassembled WGS sequence"/>
</dbReference>
<protein>
    <recommendedName>
        <fullName evidence="4">Nucleopolyhedrovirus P10 family protein</fullName>
    </recommendedName>
</protein>
<gene>
    <name evidence="2" type="ORF">AB0A88_03780</name>
</gene>
<feature type="region of interest" description="Disordered" evidence="1">
    <location>
        <begin position="62"/>
        <end position="109"/>
    </location>
</feature>
<sequence>MTTAEGWTASVRNRLAPGRLLPLGAPENGAWITERAVRTALTGAAVAVRGVVPGELRIGPATEASAESGAEPDAEPDAEPGMGAGGDTGGEPGAGAGAEPASASFPVPPGGLPPGALRISAGFGAVAGPALPELAAELRTALLTAAEDGLGLVVAAVDLRVTELLDAAPENSGPAAPPPGRTSPATDDPAALAALRVDGVAGMTDMLGPPVHRASGRVRVELAVTAGHRPLDVAHAVRNAVTAAAGEATAVTVLVSELR</sequence>
<name>A0ABV3C3A8_9ACTN</name>
<dbReference type="RefSeq" id="WP_358477966.1">
    <property type="nucleotide sequence ID" value="NZ_JBEZAE010000001.1"/>
</dbReference>
<evidence type="ECO:0008006" key="4">
    <source>
        <dbReference type="Google" id="ProtNLM"/>
    </source>
</evidence>
<evidence type="ECO:0000313" key="3">
    <source>
        <dbReference type="Proteomes" id="UP001551329"/>
    </source>
</evidence>
<comment type="caution">
    <text evidence="2">The sequence shown here is derived from an EMBL/GenBank/DDBJ whole genome shotgun (WGS) entry which is preliminary data.</text>
</comment>
<feature type="compositionally biased region" description="Gly residues" evidence="1">
    <location>
        <begin position="82"/>
        <end position="96"/>
    </location>
</feature>
<evidence type="ECO:0000313" key="2">
    <source>
        <dbReference type="EMBL" id="MEU7069262.1"/>
    </source>
</evidence>